<dbReference type="GO" id="GO:0006351">
    <property type="term" value="P:DNA-templated transcription"/>
    <property type="evidence" value="ECO:0007669"/>
    <property type="project" value="InterPro"/>
</dbReference>
<evidence type="ECO:0000313" key="3">
    <source>
        <dbReference type="EMBL" id="KAK5046782.1"/>
    </source>
</evidence>
<sequence length="627" mass="69861">MSRTENQMYGNPDFQRAWYPWEGLTAVQVPRGEECIYAISKRGQRLNRKANVQATTGRLPGFRPTTVLISSDRDQQKESVFVGRKLPPVSGNANRATTQECLEIDGWSMVAGECAGAPTATDTISNFRAEGPILPQNSNAYAKQTPQVNTRSMSDIGGLVEIESGVEHEETVPFGKEDLTPPAHIFQWEHQGPASCLSICSAPAASWVRKVTGSLDFHLVARNLVVGWTRRCKIPSRTMLFGENKEPEADIAWEYCTAYFEESFEATYGFVDRSEFFTCLSAHFRNDEHLRNDPAWHALRNTVYASGCRIVLSKNDASHYSEIQKEAWSYFQNAMSAHTELLFTFTSIMAVRALIAMTFFTEGLGSPALQYMLCSSAARLAQSKGFHRQPAPSWKLDSDQIDNQNWLFWAIYHCDKSIALRSSRPSLGYYASILALYTPFMNPWISNTIVGDSAASDEHYQTATNTVADAARNLIVITTQIEINAASPQWQVSAFTYPLIGVTNLFIHILKAPKLPSVAADLALLDVAAGHYGRVELITESDMSFPFARKLAEIARKAVDKAWSACEEQTSTANSGTMDVMDQAVSDNVDALLDWGFNKSWDNEDWMLEDWSMLQPDSLGDFASLQD</sequence>
<name>A0AAV9MYJ0_9EURO</name>
<protein>
    <recommendedName>
        <fullName evidence="2">Xylanolytic transcriptional activator regulatory domain-containing protein</fullName>
    </recommendedName>
</protein>
<keyword evidence="1" id="KW-0539">Nucleus</keyword>
<proteinExistence type="predicted"/>
<reference evidence="3 4" key="1">
    <citation type="submission" date="2023-08" db="EMBL/GenBank/DDBJ databases">
        <title>Black Yeasts Isolated from many extreme environments.</title>
        <authorList>
            <person name="Coleine C."/>
            <person name="Stajich J.E."/>
            <person name="Selbmann L."/>
        </authorList>
    </citation>
    <scope>NUCLEOTIDE SEQUENCE [LARGE SCALE GENOMIC DNA]</scope>
    <source>
        <strain evidence="3 4">CCFEE 5792</strain>
    </source>
</reference>
<dbReference type="SMART" id="SM00906">
    <property type="entry name" value="Fungal_trans"/>
    <property type="match status" value="1"/>
</dbReference>
<dbReference type="InterPro" id="IPR050987">
    <property type="entry name" value="AtrR-like"/>
</dbReference>
<dbReference type="CDD" id="cd12148">
    <property type="entry name" value="fungal_TF_MHR"/>
    <property type="match status" value="1"/>
</dbReference>
<dbReference type="GO" id="GO:0008270">
    <property type="term" value="F:zinc ion binding"/>
    <property type="evidence" value="ECO:0007669"/>
    <property type="project" value="InterPro"/>
</dbReference>
<dbReference type="Proteomes" id="UP001358417">
    <property type="component" value="Unassembled WGS sequence"/>
</dbReference>
<dbReference type="Pfam" id="PF04082">
    <property type="entry name" value="Fungal_trans"/>
    <property type="match status" value="1"/>
</dbReference>
<dbReference type="GeneID" id="89975302"/>
<dbReference type="InterPro" id="IPR007219">
    <property type="entry name" value="XnlR_reg_dom"/>
</dbReference>
<comment type="caution">
    <text evidence="3">The sequence shown here is derived from an EMBL/GenBank/DDBJ whole genome shotgun (WGS) entry which is preliminary data.</text>
</comment>
<keyword evidence="4" id="KW-1185">Reference proteome</keyword>
<feature type="domain" description="Xylanolytic transcriptional activator regulatory" evidence="2">
    <location>
        <begin position="370"/>
        <end position="441"/>
    </location>
</feature>
<accession>A0AAV9MYJ0</accession>
<dbReference type="RefSeq" id="XP_064702355.1">
    <property type="nucleotide sequence ID" value="XM_064850689.1"/>
</dbReference>
<gene>
    <name evidence="3" type="ORF">LTR84_007136</name>
</gene>
<dbReference type="PANTHER" id="PTHR46910">
    <property type="entry name" value="TRANSCRIPTION FACTOR PDR1"/>
    <property type="match status" value="1"/>
</dbReference>
<dbReference type="GO" id="GO:0003677">
    <property type="term" value="F:DNA binding"/>
    <property type="evidence" value="ECO:0007669"/>
    <property type="project" value="InterPro"/>
</dbReference>
<organism evidence="3 4">
    <name type="scientific">Exophiala bonariae</name>
    <dbReference type="NCBI Taxonomy" id="1690606"/>
    <lineage>
        <taxon>Eukaryota</taxon>
        <taxon>Fungi</taxon>
        <taxon>Dikarya</taxon>
        <taxon>Ascomycota</taxon>
        <taxon>Pezizomycotina</taxon>
        <taxon>Eurotiomycetes</taxon>
        <taxon>Chaetothyriomycetidae</taxon>
        <taxon>Chaetothyriales</taxon>
        <taxon>Herpotrichiellaceae</taxon>
        <taxon>Exophiala</taxon>
    </lineage>
</organism>
<dbReference type="GO" id="GO:0003700">
    <property type="term" value="F:DNA-binding transcription factor activity"/>
    <property type="evidence" value="ECO:0007669"/>
    <property type="project" value="InterPro"/>
</dbReference>
<dbReference type="EMBL" id="JAVRRD010000028">
    <property type="protein sequence ID" value="KAK5046782.1"/>
    <property type="molecule type" value="Genomic_DNA"/>
</dbReference>
<dbReference type="AlphaFoldDB" id="A0AAV9MYJ0"/>
<evidence type="ECO:0000256" key="1">
    <source>
        <dbReference type="ARBA" id="ARBA00023242"/>
    </source>
</evidence>
<evidence type="ECO:0000313" key="4">
    <source>
        <dbReference type="Proteomes" id="UP001358417"/>
    </source>
</evidence>
<dbReference type="PANTHER" id="PTHR46910:SF25">
    <property type="entry name" value="ABC-TRANSPORTER-REGULATING TRANSCRIPTION FACTOR"/>
    <property type="match status" value="1"/>
</dbReference>
<evidence type="ECO:0000259" key="2">
    <source>
        <dbReference type="SMART" id="SM00906"/>
    </source>
</evidence>